<keyword evidence="2" id="KW-1185">Reference proteome</keyword>
<dbReference type="AlphaFoldDB" id="A0A368JUC1"/>
<proteinExistence type="predicted"/>
<dbReference type="OrthoDB" id="795069at2"/>
<evidence type="ECO:0000313" key="1">
    <source>
        <dbReference type="EMBL" id="RCR71269.1"/>
    </source>
</evidence>
<sequence>MPICNTTLEYPGNLAEKLLKSSLLRFDEVREMGATFVKTYRTSSKFRNFSFFYYPKIGKVFVKGSWAKFHNNGEQNYSPYTTKALEHDIDELSELFDYDFSIGLIHGVEAGVNLNLSNFIQPYFAPKYFLDQMICFQGRKPFGLMASIRGEGYGVECSLTNYRIKAYDKGTQYHLPESLFRFEYDNNAAKELSPMGIRYMADLTDPTKLQLLGNRVVGLLEDVVMVEPVHIEKLSTAERKLYEKAQRPHFWRDLDYQKRFRKLRQFREITQTYSQYRIHRTLCNLARQQWDLLTENDKIL</sequence>
<evidence type="ECO:0000313" key="2">
    <source>
        <dbReference type="Proteomes" id="UP000253383"/>
    </source>
</evidence>
<accession>A0A368JUC1</accession>
<comment type="caution">
    <text evidence="1">The sequence shown here is derived from an EMBL/GenBank/DDBJ whole genome shotgun (WGS) entry which is preliminary data.</text>
</comment>
<dbReference type="EMBL" id="QOWE01000002">
    <property type="protein sequence ID" value="RCR71269.1"/>
    <property type="molecule type" value="Genomic_DNA"/>
</dbReference>
<gene>
    <name evidence="1" type="ORF">DUE52_03210</name>
</gene>
<dbReference type="Proteomes" id="UP000253383">
    <property type="component" value="Unassembled WGS sequence"/>
</dbReference>
<organism evidence="1 2">
    <name type="scientific">Larkinella punicea</name>
    <dbReference type="NCBI Taxonomy" id="2315727"/>
    <lineage>
        <taxon>Bacteria</taxon>
        <taxon>Pseudomonadati</taxon>
        <taxon>Bacteroidota</taxon>
        <taxon>Cytophagia</taxon>
        <taxon>Cytophagales</taxon>
        <taxon>Spirosomataceae</taxon>
        <taxon>Larkinella</taxon>
    </lineage>
</organism>
<dbReference type="RefSeq" id="WP_133299749.1">
    <property type="nucleotide sequence ID" value="NZ_QOWE01000002.1"/>
</dbReference>
<name>A0A368JUC1_9BACT</name>
<protein>
    <submittedName>
        <fullName evidence="1">Uncharacterized protein</fullName>
    </submittedName>
</protein>
<reference evidence="1 2" key="1">
    <citation type="submission" date="2018-07" db="EMBL/GenBank/DDBJ databases">
        <title>Genome analysis of Larkinella rosea.</title>
        <authorList>
            <person name="Zhou Z."/>
            <person name="Wang G."/>
        </authorList>
    </citation>
    <scope>NUCLEOTIDE SEQUENCE [LARGE SCALE GENOMIC DNA]</scope>
    <source>
        <strain evidence="2">zzj9</strain>
    </source>
</reference>